<reference evidence="2" key="1">
    <citation type="submission" date="2017-09" db="EMBL/GenBank/DDBJ databases">
        <title>Depth-based differentiation of microbial function through sediment-hosted aquifers and enrichment of novel symbionts in the deep terrestrial subsurface.</title>
        <authorList>
            <person name="Probst A.J."/>
            <person name="Ladd B."/>
            <person name="Jarett J.K."/>
            <person name="Geller-Mcgrath D.E."/>
            <person name="Sieber C.M.K."/>
            <person name="Emerson J.B."/>
            <person name="Anantharaman K."/>
            <person name="Thomas B.C."/>
            <person name="Malmstrom R."/>
            <person name="Stieglmeier M."/>
            <person name="Klingl A."/>
            <person name="Woyke T."/>
            <person name="Ryan C.M."/>
            <person name="Banfield J.F."/>
        </authorList>
    </citation>
    <scope>NUCLEOTIDE SEQUENCE [LARGE SCALE GENOMIC DNA]</scope>
</reference>
<name>A0A2M7SF89_9BACT</name>
<dbReference type="GO" id="GO:0016811">
    <property type="term" value="F:hydrolase activity, acting on carbon-nitrogen (but not peptide) bonds, in linear amides"/>
    <property type="evidence" value="ECO:0007669"/>
    <property type="project" value="TreeGrafter"/>
</dbReference>
<dbReference type="InterPro" id="IPR003737">
    <property type="entry name" value="GlcNAc_PI_deacetylase-related"/>
</dbReference>
<dbReference type="InterPro" id="IPR024078">
    <property type="entry name" value="LmbE-like_dom_sf"/>
</dbReference>
<sequence>MRVLAVGAHPDDIELMCAGTLAKCKKRGDEIFMSYLCNGNKGGFDVPPEELAKTRKKEAENSAKIIGAEIAGGFFPDLELFVDDDSRRKVIDLIRMARPDFVITHSPDDYMTDHTNTSRLVIDASFIATLPNYETGYPAHKLIPPVFFMENAGGVNFIPTEYVDIKDFIGTKEKMLLCHQSQYKWLLEHDKIDYVDFMKSISRFRGIQCAALYAEGFCQYRVWGRISPARLLP</sequence>
<evidence type="ECO:0000313" key="1">
    <source>
        <dbReference type="EMBL" id="PIZ18205.1"/>
    </source>
</evidence>
<dbReference type="Pfam" id="PF02585">
    <property type="entry name" value="PIG-L"/>
    <property type="match status" value="1"/>
</dbReference>
<dbReference type="PANTHER" id="PTHR12993">
    <property type="entry name" value="N-ACETYLGLUCOSAMINYL-PHOSPHATIDYLINOSITOL DE-N-ACETYLASE-RELATED"/>
    <property type="match status" value="1"/>
</dbReference>
<evidence type="ECO:0000313" key="2">
    <source>
        <dbReference type="Proteomes" id="UP000229307"/>
    </source>
</evidence>
<dbReference type="EMBL" id="PFMR01000022">
    <property type="protein sequence ID" value="PIZ18205.1"/>
    <property type="molecule type" value="Genomic_DNA"/>
</dbReference>
<protein>
    <submittedName>
        <fullName evidence="1">PIG-L family deacetylase</fullName>
    </submittedName>
</protein>
<proteinExistence type="predicted"/>
<comment type="caution">
    <text evidence="1">The sequence shown here is derived from an EMBL/GenBank/DDBJ whole genome shotgun (WGS) entry which is preliminary data.</text>
</comment>
<dbReference type="Gene3D" id="3.40.50.10320">
    <property type="entry name" value="LmbE-like"/>
    <property type="match status" value="1"/>
</dbReference>
<dbReference type="Proteomes" id="UP000229307">
    <property type="component" value="Unassembled WGS sequence"/>
</dbReference>
<dbReference type="SUPFAM" id="SSF102588">
    <property type="entry name" value="LmbE-like"/>
    <property type="match status" value="1"/>
</dbReference>
<dbReference type="AlphaFoldDB" id="A0A2M7SF89"/>
<dbReference type="PANTHER" id="PTHR12993:SF30">
    <property type="entry name" value="N-ACETYL-ALPHA-D-GLUCOSAMINYL L-MALATE DEACETYLASE 1"/>
    <property type="match status" value="1"/>
</dbReference>
<accession>A0A2M7SF89</accession>
<organism evidence="1 2">
    <name type="scientific">Candidatus Desantisbacteria bacterium CG_4_10_14_0_8_um_filter_48_22</name>
    <dbReference type="NCBI Taxonomy" id="1974543"/>
    <lineage>
        <taxon>Bacteria</taxon>
        <taxon>Candidatus Desantisiibacteriota</taxon>
    </lineage>
</organism>
<gene>
    <name evidence="1" type="ORF">COY52_00675</name>
</gene>